<dbReference type="AlphaFoldDB" id="A0A0H2SI45"/>
<proteinExistence type="predicted"/>
<keyword evidence="3" id="KW-1185">Reference proteome</keyword>
<accession>A0A0H2SI45</accession>
<evidence type="ECO:0000313" key="2">
    <source>
        <dbReference type="EMBL" id="KLO16776.1"/>
    </source>
</evidence>
<dbReference type="EMBL" id="KQ085912">
    <property type="protein sequence ID" value="KLO16776.1"/>
    <property type="molecule type" value="Genomic_DNA"/>
</dbReference>
<evidence type="ECO:0000256" key="1">
    <source>
        <dbReference type="SAM" id="MobiDB-lite"/>
    </source>
</evidence>
<protein>
    <submittedName>
        <fullName evidence="2">Uncharacterized protein</fullName>
    </submittedName>
</protein>
<organism evidence="2 3">
    <name type="scientific">Schizopora paradoxa</name>
    <dbReference type="NCBI Taxonomy" id="27342"/>
    <lineage>
        <taxon>Eukaryota</taxon>
        <taxon>Fungi</taxon>
        <taxon>Dikarya</taxon>
        <taxon>Basidiomycota</taxon>
        <taxon>Agaricomycotina</taxon>
        <taxon>Agaricomycetes</taxon>
        <taxon>Hymenochaetales</taxon>
        <taxon>Schizoporaceae</taxon>
        <taxon>Schizopora</taxon>
    </lineage>
</organism>
<dbReference type="InParanoid" id="A0A0H2SI45"/>
<gene>
    <name evidence="2" type="ORF">SCHPADRAFT_901270</name>
</gene>
<evidence type="ECO:0000313" key="3">
    <source>
        <dbReference type="Proteomes" id="UP000053477"/>
    </source>
</evidence>
<reference evidence="2 3" key="1">
    <citation type="submission" date="2015-04" db="EMBL/GenBank/DDBJ databases">
        <title>Complete genome sequence of Schizopora paradoxa KUC8140, a cosmopolitan wood degrader in East Asia.</title>
        <authorList>
            <consortium name="DOE Joint Genome Institute"/>
            <person name="Min B."/>
            <person name="Park H."/>
            <person name="Jang Y."/>
            <person name="Kim J.-J."/>
            <person name="Kim K.H."/>
            <person name="Pangilinan J."/>
            <person name="Lipzen A."/>
            <person name="Riley R."/>
            <person name="Grigoriev I.V."/>
            <person name="Spatafora J.W."/>
            <person name="Choi I.-G."/>
        </authorList>
    </citation>
    <scope>NUCLEOTIDE SEQUENCE [LARGE SCALE GENOMIC DNA]</scope>
    <source>
        <strain evidence="2 3">KUC8140</strain>
    </source>
</reference>
<sequence>MISLAGEDDESEGNDCGMALTKQNACSTRRFHAKATRNSNSVALPPGTFGKSQSG</sequence>
<dbReference type="Proteomes" id="UP000053477">
    <property type="component" value="Unassembled WGS sequence"/>
</dbReference>
<name>A0A0H2SI45_9AGAM</name>
<feature type="region of interest" description="Disordered" evidence="1">
    <location>
        <begin position="31"/>
        <end position="55"/>
    </location>
</feature>